<evidence type="ECO:0000256" key="7">
    <source>
        <dbReference type="ARBA" id="ARBA00039966"/>
    </source>
</evidence>
<evidence type="ECO:0000256" key="9">
    <source>
        <dbReference type="SAM" id="Coils"/>
    </source>
</evidence>
<name>A0A4D5RJE1_IXOSC</name>
<evidence type="ECO:0000256" key="4">
    <source>
        <dbReference type="ARBA" id="ARBA00022737"/>
    </source>
</evidence>
<evidence type="ECO:0000313" key="12">
    <source>
        <dbReference type="EMBL" id="MOY36367.1"/>
    </source>
</evidence>
<keyword evidence="11" id="KW-0812">Transmembrane</keyword>
<dbReference type="KEGG" id="isc:8024887"/>
<dbReference type="EMBL" id="GHJT01002396">
    <property type="protein sequence ID" value="MOY36367.1"/>
    <property type="molecule type" value="Transcribed_RNA"/>
</dbReference>
<keyword evidence="9" id="KW-0175">Coiled coil</keyword>
<evidence type="ECO:0000256" key="2">
    <source>
        <dbReference type="ARBA" id="ARBA00011375"/>
    </source>
</evidence>
<proteinExistence type="predicted"/>
<organism evidence="12">
    <name type="scientific">Ixodes scapularis</name>
    <name type="common">Black-legged tick</name>
    <name type="synonym">Deer tick</name>
    <dbReference type="NCBI Taxonomy" id="6945"/>
    <lineage>
        <taxon>Eukaryota</taxon>
        <taxon>Metazoa</taxon>
        <taxon>Ecdysozoa</taxon>
        <taxon>Arthropoda</taxon>
        <taxon>Chelicerata</taxon>
        <taxon>Arachnida</taxon>
        <taxon>Acari</taxon>
        <taxon>Parasitiformes</taxon>
        <taxon>Ixodida</taxon>
        <taxon>Ixodoidea</taxon>
        <taxon>Ixodidae</taxon>
        <taxon>Ixodinae</taxon>
        <taxon>Ixodes</taxon>
    </lineage>
</organism>
<dbReference type="GO" id="GO:0005856">
    <property type="term" value="C:cytoskeleton"/>
    <property type="evidence" value="ECO:0007669"/>
    <property type="project" value="UniProtKB-SubCell"/>
</dbReference>
<evidence type="ECO:0000256" key="5">
    <source>
        <dbReference type="ARBA" id="ARBA00022803"/>
    </source>
</evidence>
<dbReference type="VEuPathDB" id="VectorBase:ISCI001048"/>
<feature type="compositionally biased region" description="Polar residues" evidence="10">
    <location>
        <begin position="90"/>
        <end position="102"/>
    </location>
</feature>
<feature type="coiled-coil region" evidence="9">
    <location>
        <begin position="33"/>
        <end position="60"/>
    </location>
</feature>
<dbReference type="Gene3D" id="1.25.40.10">
    <property type="entry name" value="Tetratricopeptide repeat domain"/>
    <property type="match status" value="1"/>
</dbReference>
<keyword evidence="3" id="KW-0963">Cytoplasm</keyword>
<comment type="subunit">
    <text evidence="2">Interacts with microtubules.</text>
</comment>
<sequence>MDGLMRDKLTMIAALGTGVVVGISGIYLYYKLNRNVTRELNSLAGTIADLRREIEQLKTSTSDGPLSPPSSSSVTVFKRVGVKKAPRLSSEPQLTGQTSSSSFEDDNDEYFDFTDVEDADSSWTSFKGPEEVVEEVAPQRPEEEVVVAEENHIGDQRAAQVDDPWLDAVDCALDKPGDKEELYFSMKLKRQQYAKSAPFLWRMAKVTHLCGITAQKNGEVSRKRDLAFEAFAYAKEALAADDKNAEVHKWYAITIGSLSEFIGVQQKIQNGYEFKEHVDIAAKLKPTDPTLHHMLGRWSFEVATLTWIERKLASTLYSMPPSSTVQEARAHLFAADKLKSDWKENMLFIAKTYICEGCYSPAISWIDRAVESPCQGEGDEVAQRELLTLQQQYQRYRS</sequence>
<dbReference type="OrthoDB" id="512473at2759"/>
<dbReference type="InterPro" id="IPR049039">
    <property type="entry name" value="RMD1-3_a_helical_rpt"/>
</dbReference>
<feature type="transmembrane region" description="Helical" evidence="11">
    <location>
        <begin position="12"/>
        <end position="30"/>
    </location>
</feature>
<dbReference type="OMA" id="YRFKEHV"/>
<evidence type="ECO:0000256" key="1">
    <source>
        <dbReference type="ARBA" id="ARBA00004245"/>
    </source>
</evidence>
<keyword evidence="5" id="KW-0802">TPR repeat</keyword>
<keyword evidence="4" id="KW-0677">Repeat</keyword>
<dbReference type="GeneID" id="8024887"/>
<dbReference type="PANTHER" id="PTHR16056:SF16">
    <property type="entry name" value="REGULATOR OF MICROTUBULE DYNAMICS PROTEIN 1"/>
    <property type="match status" value="1"/>
</dbReference>
<dbReference type="VEuPathDB" id="VectorBase:ISCP_020704"/>
<evidence type="ECO:0000256" key="3">
    <source>
        <dbReference type="ARBA" id="ARBA00022490"/>
    </source>
</evidence>
<dbReference type="VEuPathDB" id="VectorBase:ISCW001048"/>
<evidence type="ECO:0000256" key="11">
    <source>
        <dbReference type="SAM" id="Phobius"/>
    </source>
</evidence>
<keyword evidence="11" id="KW-1133">Transmembrane helix</keyword>
<evidence type="ECO:0000256" key="6">
    <source>
        <dbReference type="ARBA" id="ARBA00023212"/>
    </source>
</evidence>
<evidence type="ECO:0000256" key="10">
    <source>
        <dbReference type="SAM" id="MobiDB-lite"/>
    </source>
</evidence>
<keyword evidence="6" id="KW-0206">Cytoskeleton</keyword>
<protein>
    <recommendedName>
        <fullName evidence="7">Regulator of microtubule dynamics protein 1</fullName>
    </recommendedName>
    <alternativeName>
        <fullName evidence="8">Protein FAM82B</fullName>
    </alternativeName>
</protein>
<dbReference type="AlphaFoldDB" id="A0A4D5RJE1"/>
<dbReference type="SUPFAM" id="SSF48452">
    <property type="entry name" value="TPR-like"/>
    <property type="match status" value="1"/>
</dbReference>
<feature type="non-terminal residue" evidence="12">
    <location>
        <position position="398"/>
    </location>
</feature>
<dbReference type="PANTHER" id="PTHR16056">
    <property type="entry name" value="REGULATOR OF MICROTUBULE DYNAMICS PROTEIN"/>
    <property type="match status" value="1"/>
</dbReference>
<comment type="subcellular location">
    <subcellularLocation>
        <location evidence="1">Cytoplasm</location>
        <location evidence="1">Cytoskeleton</location>
    </subcellularLocation>
</comment>
<dbReference type="Pfam" id="PF21033">
    <property type="entry name" value="RMD1-3"/>
    <property type="match status" value="1"/>
</dbReference>
<accession>A0A4D5RJE1</accession>
<dbReference type="RefSeq" id="XP_029847026.2">
    <property type="nucleotide sequence ID" value="XM_029991166.4"/>
</dbReference>
<evidence type="ECO:0000256" key="8">
    <source>
        <dbReference type="ARBA" id="ARBA00041958"/>
    </source>
</evidence>
<reference evidence="12" key="1">
    <citation type="submission" date="2019-04" db="EMBL/GenBank/DDBJ databases">
        <title>An insight into the mialome of Ixodes scapularis.</title>
        <authorList>
            <person name="Ribeiro J.M."/>
            <person name="Mather T.N."/>
            <person name="Karim S."/>
        </authorList>
    </citation>
    <scope>NUCLEOTIDE SEQUENCE</scope>
</reference>
<keyword evidence="11" id="KW-0472">Membrane</keyword>
<dbReference type="InterPro" id="IPR011990">
    <property type="entry name" value="TPR-like_helical_dom_sf"/>
</dbReference>
<feature type="region of interest" description="Disordered" evidence="10">
    <location>
        <begin position="87"/>
        <end position="107"/>
    </location>
</feature>